<keyword evidence="3" id="KW-1185">Reference proteome</keyword>
<evidence type="ECO:0000313" key="3">
    <source>
        <dbReference type="Proteomes" id="UP000306113"/>
    </source>
</evidence>
<sequence length="160" mass="17492">MQTAKSPMASVTASVPRRWLGIGMLAFLGGMLLYIAFATPPQLMWQGFLVALGLAALWLAEKMRRATELTIHLTEDGLFDSTGACIAEIGAIKRVERGTFAMKPSNGFMLRLDTPGHRAWNPGIWWRMGKRVGIGGVMPGAQTKIMADMLDAMVADRQAR</sequence>
<dbReference type="RefSeq" id="WP_136338083.1">
    <property type="nucleotide sequence ID" value="NZ_SSMD01000002.1"/>
</dbReference>
<reference evidence="2 3" key="1">
    <citation type="submission" date="2019-04" db="EMBL/GenBank/DDBJ databases">
        <title>Draft genome sequence of Youngimonas vesicularis.</title>
        <authorList>
            <person name="Hameed A."/>
        </authorList>
    </citation>
    <scope>NUCLEOTIDE SEQUENCE [LARGE SCALE GENOMIC DNA]</scope>
    <source>
        <strain evidence="2 3">CC-AMW-E</strain>
    </source>
</reference>
<organism evidence="2 3">
    <name type="scientific">Thalassobius vesicularis</name>
    <dbReference type="NCBI Taxonomy" id="1294297"/>
    <lineage>
        <taxon>Bacteria</taxon>
        <taxon>Pseudomonadati</taxon>
        <taxon>Pseudomonadota</taxon>
        <taxon>Alphaproteobacteria</taxon>
        <taxon>Rhodobacterales</taxon>
        <taxon>Roseobacteraceae</taxon>
        <taxon>Thalassovita</taxon>
    </lineage>
</organism>
<dbReference type="Proteomes" id="UP000306113">
    <property type="component" value="Unassembled WGS sequence"/>
</dbReference>
<keyword evidence="1" id="KW-1133">Transmembrane helix</keyword>
<accession>A0A4S3MCD3</accession>
<evidence type="ECO:0000256" key="1">
    <source>
        <dbReference type="SAM" id="Phobius"/>
    </source>
</evidence>
<keyword evidence="1" id="KW-0472">Membrane</keyword>
<feature type="transmembrane region" description="Helical" evidence="1">
    <location>
        <begin position="43"/>
        <end position="60"/>
    </location>
</feature>
<dbReference type="OrthoDB" id="7862519at2"/>
<dbReference type="AlphaFoldDB" id="A0A4S3MCD3"/>
<dbReference type="EMBL" id="SSMD01000002">
    <property type="protein sequence ID" value="THD75720.1"/>
    <property type="molecule type" value="Genomic_DNA"/>
</dbReference>
<gene>
    <name evidence="2" type="ORF">E7681_04500</name>
</gene>
<keyword evidence="1" id="KW-0812">Transmembrane</keyword>
<comment type="caution">
    <text evidence="2">The sequence shown here is derived from an EMBL/GenBank/DDBJ whole genome shotgun (WGS) entry which is preliminary data.</text>
</comment>
<proteinExistence type="predicted"/>
<evidence type="ECO:0000313" key="2">
    <source>
        <dbReference type="EMBL" id="THD75720.1"/>
    </source>
</evidence>
<feature type="transmembrane region" description="Helical" evidence="1">
    <location>
        <begin position="20"/>
        <end position="37"/>
    </location>
</feature>
<protein>
    <submittedName>
        <fullName evidence="2">Uncharacterized protein</fullName>
    </submittedName>
</protein>
<name>A0A4S3MCD3_9RHOB</name>